<dbReference type="VEuPathDB" id="VectorBase:GPAI028268"/>
<keyword evidence="2" id="KW-1185">Reference proteome</keyword>
<protein>
    <submittedName>
        <fullName evidence="1">Uncharacterized protein</fullName>
    </submittedName>
</protein>
<reference evidence="2" key="1">
    <citation type="submission" date="2014-03" db="EMBL/GenBank/DDBJ databases">
        <authorList>
            <person name="Aksoy S."/>
            <person name="Warren W."/>
            <person name="Wilson R.K."/>
        </authorList>
    </citation>
    <scope>NUCLEOTIDE SEQUENCE [LARGE SCALE GENOMIC DNA]</scope>
    <source>
        <strain evidence="2">IAEA</strain>
    </source>
</reference>
<proteinExistence type="predicted"/>
<evidence type="ECO:0000313" key="2">
    <source>
        <dbReference type="Proteomes" id="UP000092445"/>
    </source>
</evidence>
<dbReference type="STRING" id="7398.A0A1A9ZXL3"/>
<dbReference type="AlphaFoldDB" id="A0A1A9ZXL3"/>
<accession>A0A1A9ZXL3</accession>
<organism evidence="1 2">
    <name type="scientific">Glossina pallidipes</name>
    <name type="common">Tsetse fly</name>
    <dbReference type="NCBI Taxonomy" id="7398"/>
    <lineage>
        <taxon>Eukaryota</taxon>
        <taxon>Metazoa</taxon>
        <taxon>Ecdysozoa</taxon>
        <taxon>Arthropoda</taxon>
        <taxon>Hexapoda</taxon>
        <taxon>Insecta</taxon>
        <taxon>Pterygota</taxon>
        <taxon>Neoptera</taxon>
        <taxon>Endopterygota</taxon>
        <taxon>Diptera</taxon>
        <taxon>Brachycera</taxon>
        <taxon>Muscomorpha</taxon>
        <taxon>Hippoboscoidea</taxon>
        <taxon>Glossinidae</taxon>
        <taxon>Glossina</taxon>
    </lineage>
</organism>
<reference evidence="1" key="2">
    <citation type="submission" date="2020-05" db="UniProtKB">
        <authorList>
            <consortium name="EnsemblMetazoa"/>
        </authorList>
    </citation>
    <scope>IDENTIFICATION</scope>
    <source>
        <strain evidence="1">IAEA</strain>
    </source>
</reference>
<name>A0A1A9ZXL3_GLOPL</name>
<dbReference type="EnsemblMetazoa" id="GPAI028268-RA">
    <property type="protein sequence ID" value="GPAI028268-PA"/>
    <property type="gene ID" value="GPAI028268"/>
</dbReference>
<evidence type="ECO:0000313" key="1">
    <source>
        <dbReference type="EnsemblMetazoa" id="GPAI028268-PA"/>
    </source>
</evidence>
<sequence length="196" mass="22092">MSSVCQYFGNNATRTIPSSNCIDNGVDNKKLEKNVDPQIKETECSSTKSISATELAAARAEIWVLSKNLTDAQISIENLESFLKCIIDKQSELLSELYALKRINSELQEESRMQHDYHSVERNSIKSELRNIKTLLSSRAALLEEARMKNGELQNAVQDANEKIYVINMKFLKLKSTRSRQCSERSGSIPSSEPSQ</sequence>
<dbReference type="Proteomes" id="UP000092445">
    <property type="component" value="Unassembled WGS sequence"/>
</dbReference>